<feature type="transmembrane region" description="Helical" evidence="1">
    <location>
        <begin position="16"/>
        <end position="35"/>
    </location>
</feature>
<dbReference type="EMBL" id="JAZHGC010000026">
    <property type="protein sequence ID" value="MEM5289523.1"/>
    <property type="molecule type" value="Genomic_DNA"/>
</dbReference>
<gene>
    <name evidence="2" type="ORF">V4C55_27755</name>
</gene>
<comment type="caution">
    <text evidence="2">The sequence shown here is derived from an EMBL/GenBank/DDBJ whole genome shotgun (WGS) entry which is preliminary data.</text>
</comment>
<keyword evidence="3" id="KW-1185">Reference proteome</keyword>
<sequence>MELFNALAQADWTRAARFWLLAAATLAALESAYHFRGVLNAWFRKGGDHV</sequence>
<protein>
    <submittedName>
        <fullName evidence="2">Uncharacterized protein</fullName>
    </submittedName>
</protein>
<reference evidence="2 3" key="1">
    <citation type="submission" date="2024-01" db="EMBL/GenBank/DDBJ databases">
        <title>The diversity of rhizobia nodulating Mimosa spp. in eleven states of Brazil covering several biomes is determined by host plant, location, and edaphic factors.</title>
        <authorList>
            <person name="Rouws L."/>
            <person name="Barauna A."/>
            <person name="Beukes C."/>
            <person name="De Faria S.M."/>
            <person name="Gross E."/>
            <person name="Dos Reis Junior F.B."/>
            <person name="Simon M."/>
            <person name="Maluk M."/>
            <person name="Odee D.W."/>
            <person name="Kenicer G."/>
            <person name="Young J.P.W."/>
            <person name="Reis V.M."/>
            <person name="Zilli J."/>
            <person name="James E.K."/>
        </authorList>
    </citation>
    <scope>NUCLEOTIDE SEQUENCE [LARGE SCALE GENOMIC DNA]</scope>
    <source>
        <strain evidence="2 3">JPY77</strain>
    </source>
</reference>
<proteinExistence type="predicted"/>
<dbReference type="Proteomes" id="UP001494588">
    <property type="component" value="Unassembled WGS sequence"/>
</dbReference>
<keyword evidence="1" id="KW-0472">Membrane</keyword>
<organism evidence="2 3">
    <name type="scientific">Paraburkholderia sabiae</name>
    <dbReference type="NCBI Taxonomy" id="273251"/>
    <lineage>
        <taxon>Bacteria</taxon>
        <taxon>Pseudomonadati</taxon>
        <taxon>Pseudomonadota</taxon>
        <taxon>Betaproteobacteria</taxon>
        <taxon>Burkholderiales</taxon>
        <taxon>Burkholderiaceae</taxon>
        <taxon>Paraburkholderia</taxon>
    </lineage>
</organism>
<evidence type="ECO:0000313" key="3">
    <source>
        <dbReference type="Proteomes" id="UP001494588"/>
    </source>
</evidence>
<accession>A0ABU9QJQ9</accession>
<dbReference type="RefSeq" id="WP_201657626.1">
    <property type="nucleotide sequence ID" value="NZ_CAJHCS010000028.1"/>
</dbReference>
<keyword evidence="1" id="KW-0812">Transmembrane</keyword>
<evidence type="ECO:0000256" key="1">
    <source>
        <dbReference type="SAM" id="Phobius"/>
    </source>
</evidence>
<evidence type="ECO:0000313" key="2">
    <source>
        <dbReference type="EMBL" id="MEM5289523.1"/>
    </source>
</evidence>
<name>A0ABU9QJQ9_9BURK</name>
<keyword evidence="1" id="KW-1133">Transmembrane helix</keyword>